<dbReference type="KEGG" id="daf:Desaf_1844"/>
<dbReference type="GO" id="GO:0043022">
    <property type="term" value="F:ribosome binding"/>
    <property type="evidence" value="ECO:0007669"/>
    <property type="project" value="TreeGrafter"/>
</dbReference>
<dbReference type="GO" id="GO:0046872">
    <property type="term" value="F:metal ion binding"/>
    <property type="evidence" value="ECO:0007669"/>
    <property type="project" value="UniProtKB-KW"/>
</dbReference>
<dbReference type="Pfam" id="PF13167">
    <property type="entry name" value="GTP-bdg_N"/>
    <property type="match status" value="1"/>
</dbReference>
<evidence type="ECO:0000256" key="5">
    <source>
        <dbReference type="ARBA" id="ARBA00023134"/>
    </source>
</evidence>
<dbReference type="Pfam" id="PF16360">
    <property type="entry name" value="GTP-bdg_M"/>
    <property type="match status" value="1"/>
</dbReference>
<evidence type="ECO:0000259" key="7">
    <source>
        <dbReference type="PROSITE" id="PS51705"/>
    </source>
</evidence>
<dbReference type="HAMAP" id="MF_00900">
    <property type="entry name" value="GTPase_HflX"/>
    <property type="match status" value="1"/>
</dbReference>
<dbReference type="GO" id="GO:0005737">
    <property type="term" value="C:cytoplasm"/>
    <property type="evidence" value="ECO:0007669"/>
    <property type="project" value="UniProtKB-SubCell"/>
</dbReference>
<dbReference type="Gene3D" id="6.10.250.2860">
    <property type="match status" value="1"/>
</dbReference>
<keyword evidence="3 6" id="KW-0547">Nucleotide-binding</keyword>
<dbReference type="PRINTS" id="PR00326">
    <property type="entry name" value="GTP1OBG"/>
</dbReference>
<keyword evidence="5 6" id="KW-0342">GTP-binding</keyword>
<dbReference type="Gene3D" id="3.40.50.300">
    <property type="entry name" value="P-loop containing nucleotide triphosphate hydrolases"/>
    <property type="match status" value="1"/>
</dbReference>
<dbReference type="FunFam" id="3.40.50.11060:FF:000001">
    <property type="entry name" value="GTPase HflX"/>
    <property type="match status" value="1"/>
</dbReference>
<evidence type="ECO:0000313" key="8">
    <source>
        <dbReference type="EMBL" id="EGJ50177.1"/>
    </source>
</evidence>
<organism evidence="8 9">
    <name type="scientific">Desulfocurvibacter africanus subsp. africanus str. Walvis Bay</name>
    <dbReference type="NCBI Taxonomy" id="690850"/>
    <lineage>
        <taxon>Bacteria</taxon>
        <taxon>Pseudomonadati</taxon>
        <taxon>Thermodesulfobacteriota</taxon>
        <taxon>Desulfovibrionia</taxon>
        <taxon>Desulfovibrionales</taxon>
        <taxon>Desulfovibrionaceae</taxon>
        <taxon>Desulfocurvibacter</taxon>
    </lineage>
</organism>
<dbReference type="InterPro" id="IPR042108">
    <property type="entry name" value="GTPase_HflX_N_sf"/>
</dbReference>
<accession>F3Z2D7</accession>
<dbReference type="InterPro" id="IPR016496">
    <property type="entry name" value="GTPase_HflX"/>
</dbReference>
<dbReference type="CDD" id="cd01878">
    <property type="entry name" value="HflX"/>
    <property type="match status" value="1"/>
</dbReference>
<dbReference type="NCBIfam" id="TIGR03156">
    <property type="entry name" value="GTP_HflX"/>
    <property type="match status" value="1"/>
</dbReference>
<dbReference type="InterPro" id="IPR032305">
    <property type="entry name" value="GTP-bd_M"/>
</dbReference>
<comment type="similarity">
    <text evidence="6">Belongs to the TRAFAC class OBG-HflX-like GTPase superfamily. HflX GTPase family.</text>
</comment>
<dbReference type="AlphaFoldDB" id="F3Z2D7"/>
<name>F3Z2D7_DESAF</name>
<feature type="domain" description="Hflx-type G" evidence="7">
    <location>
        <begin position="377"/>
        <end position="542"/>
    </location>
</feature>
<gene>
    <name evidence="6" type="primary">hflX</name>
    <name evidence="8" type="ORF">Desaf_1844</name>
</gene>
<evidence type="ECO:0000256" key="3">
    <source>
        <dbReference type="ARBA" id="ARBA00022741"/>
    </source>
</evidence>
<keyword evidence="1 6" id="KW-0963">Cytoplasm</keyword>
<reference evidence="8 9" key="1">
    <citation type="journal article" date="2011" name="J. Bacteriol.">
        <title>Genome sequence of the mercury-methylating and pleomorphic Desulfovibrio africanus Strain Walvis Bay.</title>
        <authorList>
            <person name="Brown S.D."/>
            <person name="Wall J.D."/>
            <person name="Kucken A.M."/>
            <person name="Gilmour C.C."/>
            <person name="Podar M."/>
            <person name="Brandt C.C."/>
            <person name="Teshima H."/>
            <person name="Detter J.C."/>
            <person name="Han C.S."/>
            <person name="Land M.L."/>
            <person name="Lucas S."/>
            <person name="Han J."/>
            <person name="Pennacchio L."/>
            <person name="Nolan M."/>
            <person name="Pitluck S."/>
            <person name="Woyke T."/>
            <person name="Goodwin L."/>
            <person name="Palumbo A.V."/>
            <person name="Elias D.A."/>
        </authorList>
    </citation>
    <scope>NUCLEOTIDE SEQUENCE [LARGE SCALE GENOMIC DNA]</scope>
    <source>
        <strain evidence="8 9">Walvis Bay</strain>
    </source>
</reference>
<dbReference type="InterPro" id="IPR030394">
    <property type="entry name" value="G_HFLX_dom"/>
</dbReference>
<comment type="subunit">
    <text evidence="6">Monomer. Associates with the 50S ribosomal subunit.</text>
</comment>
<evidence type="ECO:0000313" key="9">
    <source>
        <dbReference type="Proteomes" id="UP000007844"/>
    </source>
</evidence>
<keyword evidence="9" id="KW-1185">Reference proteome</keyword>
<dbReference type="EMBL" id="CP003221">
    <property type="protein sequence ID" value="EGJ50177.1"/>
    <property type="molecule type" value="Genomic_DNA"/>
</dbReference>
<dbReference type="SUPFAM" id="SSF52540">
    <property type="entry name" value="P-loop containing nucleoside triphosphate hydrolases"/>
    <property type="match status" value="1"/>
</dbReference>
<dbReference type="STRING" id="690850.Desaf_1844"/>
<dbReference type="HOGENOM" id="CLU_019597_7_1_7"/>
<evidence type="ECO:0000256" key="2">
    <source>
        <dbReference type="ARBA" id="ARBA00022723"/>
    </source>
</evidence>
<evidence type="ECO:0000256" key="4">
    <source>
        <dbReference type="ARBA" id="ARBA00022842"/>
    </source>
</evidence>
<proteinExistence type="inferred from homology"/>
<dbReference type="PANTHER" id="PTHR10229:SF0">
    <property type="entry name" value="GTP-BINDING PROTEIN 6-RELATED"/>
    <property type="match status" value="1"/>
</dbReference>
<dbReference type="GO" id="GO:0003924">
    <property type="term" value="F:GTPase activity"/>
    <property type="evidence" value="ECO:0007669"/>
    <property type="project" value="UniProtKB-UniRule"/>
</dbReference>
<dbReference type="Gene3D" id="3.40.50.11060">
    <property type="entry name" value="GTPase HflX, N-terminal domain"/>
    <property type="match status" value="1"/>
</dbReference>
<dbReference type="InterPro" id="IPR025121">
    <property type="entry name" value="GTPase_HflX_N"/>
</dbReference>
<evidence type="ECO:0000256" key="6">
    <source>
        <dbReference type="HAMAP-Rule" id="MF_00900"/>
    </source>
</evidence>
<dbReference type="PANTHER" id="PTHR10229">
    <property type="entry name" value="GTP-BINDING PROTEIN HFLX"/>
    <property type="match status" value="1"/>
</dbReference>
<sequence length="552" mass="61413">MAKVQGNTEGLKASQLKGLERLYQRRYPPLGGYSVDQARELAMLSAASGRQIGLLLDRQGRPEMVIVGNAHSILIPELGRERAVGGRLRGLRLLHTHLTDSGLSEEDLTDMLFLRLDSMAALSVDKLGQPQTLHVAHLLPSNPENRSWEILPPRRWDRLDLDFTAMAESLEDELARGVDVKAVAGEERALLISVSTESRAVQEASLNELAELARTAGLSVMGRMTQRMRQMNPKTVLGKGKIAELEVQALQQDAQVLVFDRELTPAQQRTLADMTERKVLDRTQLILDIFAQRATSRSGKLQVEMAQLKYLQPRLVGQNRALSRLAGGIGGRGPGETKLEIDRRRVRERITRIKSELEDLRRRRGYTRERRAKSGVPVVALVGYTNAGKSTLLNTLTGSVVLAEDKLFATLDPTSRRIRFPREREVVLTDTVGFIRQLPDELREAFQATLEELESADLLVHVADAGSPELESQVAAVEFILGEMELGKIARVLVLNKWDTLREEGRQIVRNIYPEGIPVVAKDRSSLEPLVEAVLAKLPEAGDTEVTQSDQQ</sequence>
<comment type="subcellular location">
    <subcellularLocation>
        <location evidence="6">Cytoplasm</location>
    </subcellularLocation>
    <text evidence="6">May associate with membranes.</text>
</comment>
<comment type="function">
    <text evidence="6">GTPase that associates with the 50S ribosomal subunit and may have a role during protein synthesis or ribosome biogenesis.</text>
</comment>
<keyword evidence="2" id="KW-0479">Metal-binding</keyword>
<dbReference type="InterPro" id="IPR027417">
    <property type="entry name" value="P-loop_NTPase"/>
</dbReference>
<dbReference type="PROSITE" id="PS51705">
    <property type="entry name" value="G_HFLX"/>
    <property type="match status" value="1"/>
</dbReference>
<dbReference type="Pfam" id="PF01926">
    <property type="entry name" value="MMR_HSR1"/>
    <property type="match status" value="1"/>
</dbReference>
<protein>
    <recommendedName>
        <fullName evidence="6">GTPase HflX</fullName>
    </recommendedName>
    <alternativeName>
        <fullName evidence="6">GTP-binding protein HflX</fullName>
    </alternativeName>
</protein>
<keyword evidence="4" id="KW-0460">Magnesium</keyword>
<dbReference type="Proteomes" id="UP000007844">
    <property type="component" value="Chromosome"/>
</dbReference>
<evidence type="ECO:0000256" key="1">
    <source>
        <dbReference type="ARBA" id="ARBA00022490"/>
    </source>
</evidence>
<dbReference type="InterPro" id="IPR006073">
    <property type="entry name" value="GTP-bd"/>
</dbReference>
<dbReference type="GO" id="GO:0005525">
    <property type="term" value="F:GTP binding"/>
    <property type="evidence" value="ECO:0007669"/>
    <property type="project" value="UniProtKB-UniRule"/>
</dbReference>
<dbReference type="eggNOG" id="COG2262">
    <property type="taxonomic scope" value="Bacteria"/>
</dbReference>